<sequence>MSKADTKEISFKKTANHIYESCTEFAVVGAKNNKTSLITLELCRDIIEIKPGTLSNSDNAQIVRLNFATISLDVDTTKKIVKRLQDIVDRMDNQENS</sequence>
<name>A0AAW7DUT2_9GAMM</name>
<proteinExistence type="predicted"/>
<dbReference type="RefSeq" id="WP_286594384.1">
    <property type="nucleotide sequence ID" value="NZ_JACANB010000008.1"/>
</dbReference>
<reference evidence="1" key="1">
    <citation type="submission" date="2020-06" db="EMBL/GenBank/DDBJ databases">
        <authorList>
            <person name="Dong N."/>
        </authorList>
    </citation>
    <scope>NUCLEOTIDE SEQUENCE</scope>
    <source>
        <strain evidence="1">DF46-2-2</strain>
    </source>
</reference>
<protein>
    <recommendedName>
        <fullName evidence="3">DUF3467 domain-containing protein</fullName>
    </recommendedName>
</protein>
<evidence type="ECO:0000313" key="1">
    <source>
        <dbReference type="EMBL" id="MDM1697120.1"/>
    </source>
</evidence>
<gene>
    <name evidence="1" type="ORF">HX099_10690</name>
</gene>
<dbReference type="EMBL" id="JACANB010000008">
    <property type="protein sequence ID" value="MDM1697120.1"/>
    <property type="molecule type" value="Genomic_DNA"/>
</dbReference>
<comment type="caution">
    <text evidence="1">The sequence shown here is derived from an EMBL/GenBank/DDBJ whole genome shotgun (WGS) entry which is preliminary data.</text>
</comment>
<accession>A0AAW7DUT2</accession>
<reference evidence="1" key="2">
    <citation type="journal article" date="2022" name="Sci. Total Environ.">
        <title>Prevalence, transmission, and molecular epidemiology of tet(X)-positive bacteria among humans, animals, and environmental niches in China: An epidemiological, and genomic-based study.</title>
        <authorList>
            <person name="Dong N."/>
            <person name="Zeng Y."/>
            <person name="Cai C."/>
            <person name="Sun C."/>
            <person name="Lu J."/>
            <person name="Liu C."/>
            <person name="Zhou H."/>
            <person name="Sun Q."/>
            <person name="Shu L."/>
            <person name="Wang H."/>
            <person name="Wang Y."/>
            <person name="Wang S."/>
            <person name="Wu C."/>
            <person name="Chan E.W."/>
            <person name="Chen G."/>
            <person name="Shen Z."/>
            <person name="Chen S."/>
            <person name="Zhang R."/>
        </authorList>
    </citation>
    <scope>NUCLEOTIDE SEQUENCE</scope>
    <source>
        <strain evidence="1">DF46-2-2</strain>
    </source>
</reference>
<evidence type="ECO:0008006" key="3">
    <source>
        <dbReference type="Google" id="ProtNLM"/>
    </source>
</evidence>
<dbReference type="Proteomes" id="UP001173465">
    <property type="component" value="Unassembled WGS sequence"/>
</dbReference>
<evidence type="ECO:0000313" key="2">
    <source>
        <dbReference type="Proteomes" id="UP001173465"/>
    </source>
</evidence>
<dbReference type="AlphaFoldDB" id="A0AAW7DUT2"/>
<organism evidence="1 2">
    <name type="scientific">Thiopseudomonas alkaliphila</name>
    <dbReference type="NCBI Taxonomy" id="1697053"/>
    <lineage>
        <taxon>Bacteria</taxon>
        <taxon>Pseudomonadati</taxon>
        <taxon>Pseudomonadota</taxon>
        <taxon>Gammaproteobacteria</taxon>
        <taxon>Pseudomonadales</taxon>
        <taxon>Pseudomonadaceae</taxon>
        <taxon>Thiopseudomonas</taxon>
    </lineage>
</organism>